<dbReference type="WBParaSite" id="SPAL_0001077500.1">
    <property type="protein sequence ID" value="SPAL_0001077500.1"/>
    <property type="gene ID" value="SPAL_0001077500"/>
</dbReference>
<dbReference type="STRING" id="174720.A0A0N5BYB4"/>
<keyword evidence="3" id="KW-1185">Reference proteome</keyword>
<dbReference type="InterPro" id="IPR013785">
    <property type="entry name" value="Aldolase_TIM"/>
</dbReference>
<dbReference type="Proteomes" id="UP000046392">
    <property type="component" value="Unplaced"/>
</dbReference>
<dbReference type="SUPFAM" id="SSF51445">
    <property type="entry name" value="(Trans)glycosidases"/>
    <property type="match status" value="1"/>
</dbReference>
<dbReference type="Pfam" id="PF01630">
    <property type="entry name" value="Glyco_hydro_56"/>
    <property type="match status" value="1"/>
</dbReference>
<accession>A0A0N5BYB4</accession>
<dbReference type="AlphaFoldDB" id="A0A0N5BYB4"/>
<dbReference type="InterPro" id="IPR017853">
    <property type="entry name" value="GH"/>
</dbReference>
<evidence type="ECO:0000256" key="2">
    <source>
        <dbReference type="ARBA" id="ARBA00023157"/>
    </source>
</evidence>
<comment type="similarity">
    <text evidence="1">Belongs to the glycosyl hydrolase 56 family.</text>
</comment>
<evidence type="ECO:0000313" key="4">
    <source>
        <dbReference type="WBParaSite" id="SPAL_0001077500.1"/>
    </source>
</evidence>
<dbReference type="GO" id="GO:0005975">
    <property type="term" value="P:carbohydrate metabolic process"/>
    <property type="evidence" value="ECO:0007669"/>
    <property type="project" value="InterPro"/>
</dbReference>
<organism evidence="3 4">
    <name type="scientific">Strongyloides papillosus</name>
    <name type="common">Intestinal threadworm</name>
    <dbReference type="NCBI Taxonomy" id="174720"/>
    <lineage>
        <taxon>Eukaryota</taxon>
        <taxon>Metazoa</taxon>
        <taxon>Ecdysozoa</taxon>
        <taxon>Nematoda</taxon>
        <taxon>Chromadorea</taxon>
        <taxon>Rhabditida</taxon>
        <taxon>Tylenchina</taxon>
        <taxon>Panagrolaimomorpha</taxon>
        <taxon>Strongyloidoidea</taxon>
        <taxon>Strongyloididae</taxon>
        <taxon>Strongyloides</taxon>
    </lineage>
</organism>
<dbReference type="Gene3D" id="3.20.20.70">
    <property type="entry name" value="Aldolase class I"/>
    <property type="match status" value="1"/>
</dbReference>
<reference evidence="4" key="1">
    <citation type="submission" date="2017-02" db="UniProtKB">
        <authorList>
            <consortium name="WormBaseParasite"/>
        </authorList>
    </citation>
    <scope>IDENTIFICATION</scope>
</reference>
<evidence type="ECO:0000313" key="3">
    <source>
        <dbReference type="Proteomes" id="UP000046392"/>
    </source>
</evidence>
<dbReference type="GO" id="GO:0004415">
    <property type="term" value="F:hyalurononglucosaminidase activity"/>
    <property type="evidence" value="ECO:0007669"/>
    <property type="project" value="InterPro"/>
</dbReference>
<protein>
    <submittedName>
        <fullName evidence="4">Hyaluronidase</fullName>
    </submittedName>
</protein>
<dbReference type="InterPro" id="IPR018155">
    <property type="entry name" value="Hyaluronidase"/>
</dbReference>
<proteinExistence type="inferred from homology"/>
<evidence type="ECO:0000256" key="1">
    <source>
        <dbReference type="ARBA" id="ARBA00008871"/>
    </source>
</evidence>
<keyword evidence="2" id="KW-1015">Disulfide bond</keyword>
<name>A0A0N5BYB4_STREA</name>
<sequence length="230" mass="26676">MYPAPYIVKGQNYSIKNLFVQAVLNETIRIVKNISKNRSVKKYIYVYQKFEVDPFVENITNIEFYDPYYLCITYKNMRYYNVDGIIVWSTSKNMTARCPYIKNYTETIFGPYVKALNRTFSISTQTTISSTTSSQTAKSSCQTGSLVNNEFSLKDCNNILTRRNITEWCETSFYGPDCLQRKLNSSGIPPNLITNYIDLLMEILQNGVKQVSMVQIVYNENLILVEFLRT</sequence>